<accession>A0A9Q0K5C3</accession>
<dbReference type="SUPFAM" id="SSF57756">
    <property type="entry name" value="Retrovirus zinc finger-like domains"/>
    <property type="match status" value="1"/>
</dbReference>
<evidence type="ECO:0000256" key="1">
    <source>
        <dbReference type="PROSITE-ProRule" id="PRU00047"/>
    </source>
</evidence>
<dbReference type="Gene3D" id="4.10.60.10">
    <property type="entry name" value="Zinc finger, CCHC-type"/>
    <property type="match status" value="1"/>
</dbReference>
<comment type="caution">
    <text evidence="4">The sequence shown here is derived from an EMBL/GenBank/DDBJ whole genome shotgun (WGS) entry which is preliminary data.</text>
</comment>
<dbReference type="GO" id="GO:0008270">
    <property type="term" value="F:zinc ion binding"/>
    <property type="evidence" value="ECO:0007669"/>
    <property type="project" value="UniProtKB-KW"/>
</dbReference>
<organism evidence="4 5">
    <name type="scientific">Protea cynaroides</name>
    <dbReference type="NCBI Taxonomy" id="273540"/>
    <lineage>
        <taxon>Eukaryota</taxon>
        <taxon>Viridiplantae</taxon>
        <taxon>Streptophyta</taxon>
        <taxon>Embryophyta</taxon>
        <taxon>Tracheophyta</taxon>
        <taxon>Spermatophyta</taxon>
        <taxon>Magnoliopsida</taxon>
        <taxon>Proteales</taxon>
        <taxon>Proteaceae</taxon>
        <taxon>Protea</taxon>
    </lineage>
</organism>
<gene>
    <name evidence="4" type="ORF">NE237_024353</name>
</gene>
<dbReference type="InterPro" id="IPR001878">
    <property type="entry name" value="Znf_CCHC"/>
</dbReference>
<evidence type="ECO:0000313" key="5">
    <source>
        <dbReference type="Proteomes" id="UP001141806"/>
    </source>
</evidence>
<dbReference type="AlphaFoldDB" id="A0A9Q0K5C3"/>
<dbReference type="InterPro" id="IPR036875">
    <property type="entry name" value="Znf_CCHC_sf"/>
</dbReference>
<dbReference type="PROSITE" id="PS50158">
    <property type="entry name" value="ZF_CCHC"/>
    <property type="match status" value="1"/>
</dbReference>
<dbReference type="PANTHER" id="PTHR15503">
    <property type="entry name" value="LDOC1 RELATED"/>
    <property type="match status" value="1"/>
</dbReference>
<dbReference type="OrthoDB" id="1751327at2759"/>
<evidence type="ECO:0000256" key="2">
    <source>
        <dbReference type="SAM" id="MobiDB-lite"/>
    </source>
</evidence>
<dbReference type="EMBL" id="JAMYWD010000008">
    <property type="protein sequence ID" value="KAJ4964414.1"/>
    <property type="molecule type" value="Genomic_DNA"/>
</dbReference>
<keyword evidence="1" id="KW-0479">Metal-binding</keyword>
<keyword evidence="1" id="KW-0863">Zinc-finger</keyword>
<keyword evidence="1" id="KW-0862">Zinc</keyword>
<dbReference type="GO" id="GO:0003676">
    <property type="term" value="F:nucleic acid binding"/>
    <property type="evidence" value="ECO:0007669"/>
    <property type="project" value="InterPro"/>
</dbReference>
<dbReference type="Pfam" id="PF08284">
    <property type="entry name" value="RVP_2"/>
    <property type="match status" value="1"/>
</dbReference>
<dbReference type="SMART" id="SM00343">
    <property type="entry name" value="ZnF_C2HC"/>
    <property type="match status" value="1"/>
</dbReference>
<dbReference type="PANTHER" id="PTHR15503:SF45">
    <property type="entry name" value="RNA-DIRECTED DNA POLYMERASE HOMOLOG"/>
    <property type="match status" value="1"/>
</dbReference>
<feature type="region of interest" description="Disordered" evidence="2">
    <location>
        <begin position="1"/>
        <end position="28"/>
    </location>
</feature>
<sequence>MGIDFSAANTTSLPTRQASTAPGGSNTVPQALQTRVVQGQVQNPETPQGGLNERFLKLKQKEFTGKPLDPLWPAHWIDEMERNFRMMNINEEEKGQMNADAYQQRYEKLFFLTPSSMQEENAKTRRGKVILLSNGNSYNGGNPKTFKPFHTQGINAATKTTPIVQPQQKKSNVGVKCLNCDQVGHYSRECLKARKQLQQGKVYVVTSEDAAASPNMVTEVQLDKGYGPCPVLIDEKILDANLIQLEMVDFEVILEMDWTTPDRVTEFVIDLIPGAAPVSKAPYRMAPTELKELKVQL</sequence>
<dbReference type="InterPro" id="IPR032567">
    <property type="entry name" value="RTL1-rel"/>
</dbReference>
<dbReference type="Pfam" id="PF00098">
    <property type="entry name" value="zf-CCHC"/>
    <property type="match status" value="1"/>
</dbReference>
<feature type="domain" description="CCHC-type" evidence="3">
    <location>
        <begin position="176"/>
        <end position="190"/>
    </location>
</feature>
<dbReference type="Proteomes" id="UP001141806">
    <property type="component" value="Unassembled WGS sequence"/>
</dbReference>
<name>A0A9Q0K5C3_9MAGN</name>
<proteinExistence type="predicted"/>
<reference evidence="4" key="1">
    <citation type="journal article" date="2023" name="Plant J.">
        <title>The genome of the king protea, Protea cynaroides.</title>
        <authorList>
            <person name="Chang J."/>
            <person name="Duong T.A."/>
            <person name="Schoeman C."/>
            <person name="Ma X."/>
            <person name="Roodt D."/>
            <person name="Barker N."/>
            <person name="Li Z."/>
            <person name="Van de Peer Y."/>
            <person name="Mizrachi E."/>
        </authorList>
    </citation>
    <scope>NUCLEOTIDE SEQUENCE</scope>
    <source>
        <tissue evidence="4">Young leaves</tissue>
    </source>
</reference>
<protein>
    <recommendedName>
        <fullName evidence="3">CCHC-type domain-containing protein</fullName>
    </recommendedName>
</protein>
<keyword evidence="5" id="KW-1185">Reference proteome</keyword>
<feature type="compositionally biased region" description="Polar residues" evidence="2">
    <location>
        <begin position="7"/>
        <end position="28"/>
    </location>
</feature>
<evidence type="ECO:0000259" key="3">
    <source>
        <dbReference type="PROSITE" id="PS50158"/>
    </source>
</evidence>
<evidence type="ECO:0000313" key="4">
    <source>
        <dbReference type="EMBL" id="KAJ4964414.1"/>
    </source>
</evidence>